<feature type="compositionally biased region" description="Low complexity" evidence="1">
    <location>
        <begin position="328"/>
        <end position="337"/>
    </location>
</feature>
<evidence type="ECO:0008006" key="4">
    <source>
        <dbReference type="Google" id="ProtNLM"/>
    </source>
</evidence>
<sequence length="346" mass="38208">MIKPHLAVIVAGAFALATGCTNTHVANSEQIELQAQQQASATEITPEDALTQATELYTQATAQELMFYAPSHMEKARDKLDTARKILKKMETPEDKIAVTGAAFAAKKLVEDAHANKTKVETQLSRVLDHRKVLLELKTDTIHPKLYRKAVNKLEDLIRDIEGGLLAKAKDDEADVLEYYAEVEAETLKTTHLDIAIDKLDEAESIDADDFAEATFEKAEAAIEFAEDFIRKNYRDREGVVRVTHNAYVAAQRAYYVGQEAAKLVELNREKAEQYALYVESLLQTINEQANIPDLQSQSFMAQARALSKAISPPTASVVATPPPQPAAPAATQSQPTISWENADEE</sequence>
<gene>
    <name evidence="2" type="ORF">HCU74_15115</name>
</gene>
<dbReference type="Proteomes" id="UP000765845">
    <property type="component" value="Unassembled WGS sequence"/>
</dbReference>
<evidence type="ECO:0000313" key="2">
    <source>
        <dbReference type="EMBL" id="NKI18741.1"/>
    </source>
</evidence>
<comment type="caution">
    <text evidence="2">The sequence shown here is derived from an EMBL/GenBank/DDBJ whole genome shotgun (WGS) entry which is preliminary data.</text>
</comment>
<feature type="region of interest" description="Disordered" evidence="1">
    <location>
        <begin position="312"/>
        <end position="346"/>
    </location>
</feature>
<organism evidence="2 3">
    <name type="scientific">Spongiibacter thalassae</name>
    <dbReference type="NCBI Taxonomy" id="2721624"/>
    <lineage>
        <taxon>Bacteria</taxon>
        <taxon>Pseudomonadati</taxon>
        <taxon>Pseudomonadota</taxon>
        <taxon>Gammaproteobacteria</taxon>
        <taxon>Cellvibrionales</taxon>
        <taxon>Spongiibacteraceae</taxon>
        <taxon>Spongiibacter</taxon>
    </lineage>
</organism>
<name>A0ABX1GHV8_9GAMM</name>
<evidence type="ECO:0000256" key="1">
    <source>
        <dbReference type="SAM" id="MobiDB-lite"/>
    </source>
</evidence>
<proteinExistence type="predicted"/>
<accession>A0ABX1GHV8</accession>
<keyword evidence="3" id="KW-1185">Reference proteome</keyword>
<dbReference type="RefSeq" id="WP_168451251.1">
    <property type="nucleotide sequence ID" value="NZ_JAAWWK010000005.1"/>
</dbReference>
<dbReference type="PROSITE" id="PS51257">
    <property type="entry name" value="PROKAR_LIPOPROTEIN"/>
    <property type="match status" value="1"/>
</dbReference>
<reference evidence="2 3" key="1">
    <citation type="submission" date="2020-04" db="EMBL/GenBank/DDBJ databases">
        <authorList>
            <person name="Yoon J."/>
        </authorList>
    </citation>
    <scope>NUCLEOTIDE SEQUENCE [LARGE SCALE GENOMIC DNA]</scope>
    <source>
        <strain evidence="2 3">KMU-166</strain>
    </source>
</reference>
<dbReference type="EMBL" id="JAAWWK010000005">
    <property type="protein sequence ID" value="NKI18741.1"/>
    <property type="molecule type" value="Genomic_DNA"/>
</dbReference>
<protein>
    <recommendedName>
        <fullName evidence="4">DUF4398 domain-containing protein</fullName>
    </recommendedName>
</protein>
<evidence type="ECO:0000313" key="3">
    <source>
        <dbReference type="Proteomes" id="UP000765845"/>
    </source>
</evidence>